<accession>A0A1Y1JNI2</accession>
<keyword evidence="1" id="KW-0175">Coiled coil</keyword>
<evidence type="ECO:0000256" key="1">
    <source>
        <dbReference type="SAM" id="Coils"/>
    </source>
</evidence>
<evidence type="ECO:0000313" key="4">
    <source>
        <dbReference type="Proteomes" id="UP000195521"/>
    </source>
</evidence>
<dbReference type="GeneID" id="39749841"/>
<feature type="region of interest" description="Disordered" evidence="2">
    <location>
        <begin position="129"/>
        <end position="168"/>
    </location>
</feature>
<gene>
    <name evidence="3" type="ORF">PGO_133700</name>
</gene>
<proteinExistence type="predicted"/>
<dbReference type="OrthoDB" id="372280at2759"/>
<reference evidence="4" key="1">
    <citation type="submission" date="2017-04" db="EMBL/GenBank/DDBJ databases">
        <title>Plasmodium gonderi genome.</title>
        <authorList>
            <person name="Arisue N."/>
            <person name="Honma H."/>
            <person name="Kawai S."/>
            <person name="Tougan T."/>
            <person name="Tanabe K."/>
            <person name="Horii T."/>
        </authorList>
    </citation>
    <scope>NUCLEOTIDE SEQUENCE [LARGE SCALE GENOMIC DNA]</scope>
    <source>
        <strain evidence="4">ATCC 30045</strain>
    </source>
</reference>
<feature type="coiled-coil region" evidence="1">
    <location>
        <begin position="270"/>
        <end position="307"/>
    </location>
</feature>
<comment type="caution">
    <text evidence="3">The sequence shown here is derived from an EMBL/GenBank/DDBJ whole genome shotgun (WGS) entry which is preliminary data.</text>
</comment>
<evidence type="ECO:0000313" key="3">
    <source>
        <dbReference type="EMBL" id="GAW83098.1"/>
    </source>
</evidence>
<protein>
    <submittedName>
        <fullName evidence="3">Uncharacterized protein</fullName>
    </submittedName>
</protein>
<dbReference type="AlphaFoldDB" id="A0A1Y1JNI2"/>
<feature type="compositionally biased region" description="Basic and acidic residues" evidence="2">
    <location>
        <begin position="129"/>
        <end position="144"/>
    </location>
</feature>
<organism evidence="3 4">
    <name type="scientific">Plasmodium gonderi</name>
    <dbReference type="NCBI Taxonomy" id="77519"/>
    <lineage>
        <taxon>Eukaryota</taxon>
        <taxon>Sar</taxon>
        <taxon>Alveolata</taxon>
        <taxon>Apicomplexa</taxon>
        <taxon>Aconoidasida</taxon>
        <taxon>Haemosporida</taxon>
        <taxon>Plasmodiidae</taxon>
        <taxon>Plasmodium</taxon>
        <taxon>Plasmodium (Plasmodium)</taxon>
    </lineage>
</organism>
<keyword evidence="4" id="KW-1185">Reference proteome</keyword>
<feature type="compositionally biased region" description="Basic and acidic residues" evidence="2">
    <location>
        <begin position="152"/>
        <end position="163"/>
    </location>
</feature>
<name>A0A1Y1JNI2_PLAGO</name>
<dbReference type="RefSeq" id="XP_028545687.1">
    <property type="nucleotide sequence ID" value="XM_028689886.1"/>
</dbReference>
<sequence>MKLFSFIFWNFILYIFMKTLKFNRAHFMTSEYLPHNSKIITNVQSKKHLILEKKTHSRISRYTFGYSFHKVSRSKRKNYHYLKLYLTRNKYKLRKKLNPILVSEKKNLSIEHNLKVGCQKNILNDSNKLENEEKGNGCDNEIRTDGSGQYDKNSRDVNDDIKGESTQNATNINPKVDIKDEMCCKNNELLSVSELLKNIKENEISKDENNASNETENSNLNLMEHFTTGDDNSLISNLKPEESKELINSDHFKKIMKDINLKEEEIMDLLNRSEKNVSNLINKNLTLEQIEKNAKNEEIQNEKLFDVYMNSNSSKIGNFINFKKIGKKYKDVIAHVITIFLNKKKKFSEMINLIEDKNEINQYVSLLKEDILFNDLNNDVITEIVKKSVLMGYLNEKFSNDAENFEWNRQVENCIVQAVRNSHFNIKIITYSDNSINVTVDSPKYLNIDSDEYDVVEGSIKTSLEEYERINNLEICSAFNVLVHFS</sequence>
<dbReference type="Proteomes" id="UP000195521">
    <property type="component" value="Unassembled WGS sequence"/>
</dbReference>
<evidence type="ECO:0000256" key="2">
    <source>
        <dbReference type="SAM" id="MobiDB-lite"/>
    </source>
</evidence>
<dbReference type="EMBL" id="BDQF01000014">
    <property type="protein sequence ID" value="GAW83098.1"/>
    <property type="molecule type" value="Genomic_DNA"/>
</dbReference>